<sequence length="71" mass="7986">MNISLMKKIVREVDKNQIPESFLKGRTIESEADLSAVVESYRETVGTVKSVKSDEDLNKDIQEWAAKGSDK</sequence>
<organism evidence="2 3">
    <name type="scientific">Prolixibacter denitrificans</name>
    <dbReference type="NCBI Taxonomy" id="1541063"/>
    <lineage>
        <taxon>Bacteria</taxon>
        <taxon>Pseudomonadati</taxon>
        <taxon>Bacteroidota</taxon>
        <taxon>Bacteroidia</taxon>
        <taxon>Marinilabiliales</taxon>
        <taxon>Prolixibacteraceae</taxon>
        <taxon>Prolixibacter</taxon>
    </lineage>
</organism>
<comment type="caution">
    <text evidence="2">The sequence shown here is derived from an EMBL/GenBank/DDBJ whole genome shotgun (WGS) entry which is preliminary data.</text>
</comment>
<keyword evidence="4" id="KW-1185">Reference proteome</keyword>
<dbReference type="EMBL" id="BLAU01000001">
    <property type="protein sequence ID" value="GET19880.1"/>
    <property type="molecule type" value="Genomic_DNA"/>
</dbReference>
<dbReference type="RefSeq" id="WP_106540315.1">
    <property type="nucleotide sequence ID" value="NZ_PYGC01000001.1"/>
</dbReference>
<evidence type="ECO:0000313" key="3">
    <source>
        <dbReference type="Proteomes" id="UP000240621"/>
    </source>
</evidence>
<gene>
    <name evidence="2" type="ORF">CLV93_101210</name>
    <name evidence="1" type="ORF">JCM18694_01260</name>
</gene>
<evidence type="ECO:0000313" key="1">
    <source>
        <dbReference type="EMBL" id="GET19880.1"/>
    </source>
</evidence>
<name>A0A2P8CJV9_9BACT</name>
<proteinExistence type="predicted"/>
<dbReference type="EMBL" id="PYGC01000001">
    <property type="protein sequence ID" value="PSK85258.1"/>
    <property type="molecule type" value="Genomic_DNA"/>
</dbReference>
<protein>
    <submittedName>
        <fullName evidence="2">Uncharacterized protein</fullName>
    </submittedName>
</protein>
<evidence type="ECO:0000313" key="4">
    <source>
        <dbReference type="Proteomes" id="UP000396862"/>
    </source>
</evidence>
<reference evidence="2 3" key="1">
    <citation type="submission" date="2018-03" db="EMBL/GenBank/DDBJ databases">
        <title>Genomic Encyclopedia of Archaeal and Bacterial Type Strains, Phase II (KMG-II): from individual species to whole genera.</title>
        <authorList>
            <person name="Goeker M."/>
        </authorList>
    </citation>
    <scope>NUCLEOTIDE SEQUENCE [LARGE SCALE GENOMIC DNA]</scope>
    <source>
        <strain evidence="2 3">DSM 27267</strain>
    </source>
</reference>
<reference evidence="1 4" key="2">
    <citation type="submission" date="2019-10" db="EMBL/GenBank/DDBJ databases">
        <title>Prolixibacter strains distinguished by the presence of nitrate reductase genes were adept at nitrate-dependent anaerobic corrosion of metallic iron and carbon steel.</title>
        <authorList>
            <person name="Iino T."/>
            <person name="Shono N."/>
            <person name="Ito K."/>
            <person name="Nakamura R."/>
            <person name="Sueoka K."/>
            <person name="Harayama S."/>
            <person name="Ohkuma M."/>
        </authorList>
    </citation>
    <scope>NUCLEOTIDE SEQUENCE [LARGE SCALE GENOMIC DNA]</scope>
    <source>
        <strain evidence="1 4">MIC1-1</strain>
    </source>
</reference>
<accession>A0A2P8CJV9</accession>
<dbReference type="AlphaFoldDB" id="A0A2P8CJV9"/>
<dbReference type="Proteomes" id="UP000396862">
    <property type="component" value="Unassembled WGS sequence"/>
</dbReference>
<dbReference type="Proteomes" id="UP000240621">
    <property type="component" value="Unassembled WGS sequence"/>
</dbReference>
<evidence type="ECO:0000313" key="2">
    <source>
        <dbReference type="EMBL" id="PSK85258.1"/>
    </source>
</evidence>